<dbReference type="RefSeq" id="XP_066804937.1">
    <property type="nucleotide sequence ID" value="XM_066945014.1"/>
</dbReference>
<keyword evidence="4" id="KW-0804">Transcription</keyword>
<dbReference type="Pfam" id="PF00172">
    <property type="entry name" value="Zn_clus"/>
    <property type="match status" value="1"/>
</dbReference>
<keyword evidence="9" id="KW-1185">Reference proteome</keyword>
<dbReference type="PANTHER" id="PTHR47338:SF29">
    <property type="entry name" value="ZN(2)-C6 FUNGAL-TYPE DOMAIN-CONTAINING PROTEIN"/>
    <property type="match status" value="1"/>
</dbReference>
<gene>
    <name evidence="8" type="ORF">IAR55_001891</name>
</gene>
<sequence length="840" mass="93271">MSETSTFPGPNLSVAHPHTQNLPSTSKSQRSRRRQNTGQARDQTMTPVNGLSTAGVRSGSMTGGDRAHGSGKTRAPGQPLRRGDACLMCRAKKLKCSAKKPVCDQCSKRKDRCVYDDVRPASRVERLERRLAEIEEQELQEALQARRLSQGVYCPGPSTIYSLPFPTPLIGGDNRMALIPTVGSAIDHSLLGNQNDSVQSTYDGLSPQILTTDQDANIQRTHLATNSSLWPQPKVEVISPPPAAHLAPVHNPDLEFDQSAWPILSASGDFSHNWSSPSQSALESHSESRGSFSSDETIVDYFAAIVDNGPHKAIPKLANLDHFNGIFPLDRLPLVDLSVFDRCNQSALPVAAEIPQESTNFGLNDISGLITGDGITGVDGQLTESAKGYLLTLFFGESPPRPHFGSEVFTYAQFQAKMLLPENMRPHSCLIYSMYTIASSSSYIPAIRSLSNALLAMTAVKIEEAISQEDRLVDAINASKNLSKWLFSQSRWLEGYQYSWKALSLCMACGLHQIPSSIFTPHEINEKSKTRKALLPPPTSQWELCERIHAFWSAWGNERGRSFWVPWPSAISDENVTTPLPRPPEDFQDGKINSQPDITLRDVYELPFSKCPPRLDFFYGYYFVAVHLLHRARRLRHRLPEVQNTYRAINRKSPSRPGLPSPKRDHPQAYMEIMGMVAWVEETIPAQWKVRVNETPCWDNPDVPVMFLLLLSTRLNLHPLNGDENEREVSLSTIHKAASLIKLWIIKIQVEQEQAAADENLLAGGLMSAPNVLLTSSRNKNGLSGPYWSIGWERIANLSKQGAEVLMSLGRMEEAQQFATDGEEISQAIQMFGIVTPFSG</sequence>
<dbReference type="CDD" id="cd00067">
    <property type="entry name" value="GAL4"/>
    <property type="match status" value="1"/>
</dbReference>
<dbReference type="PROSITE" id="PS00463">
    <property type="entry name" value="ZN2_CY6_FUNGAL_1"/>
    <property type="match status" value="1"/>
</dbReference>
<evidence type="ECO:0000313" key="8">
    <source>
        <dbReference type="EMBL" id="KAK8864641.1"/>
    </source>
</evidence>
<name>A0AAW0Z3I2_9TREE</name>
<keyword evidence="3" id="KW-0805">Transcription regulation</keyword>
<feature type="domain" description="Zn(2)-C6 fungal-type" evidence="7">
    <location>
        <begin position="85"/>
        <end position="115"/>
    </location>
</feature>
<evidence type="ECO:0000256" key="2">
    <source>
        <dbReference type="ARBA" id="ARBA00022723"/>
    </source>
</evidence>
<evidence type="ECO:0000259" key="7">
    <source>
        <dbReference type="PROSITE" id="PS50048"/>
    </source>
</evidence>
<dbReference type="EMBL" id="JBCAWK010000003">
    <property type="protein sequence ID" value="KAK8864641.1"/>
    <property type="molecule type" value="Genomic_DNA"/>
</dbReference>
<organism evidence="8 9">
    <name type="scientific">Kwoniella newhampshirensis</name>
    <dbReference type="NCBI Taxonomy" id="1651941"/>
    <lineage>
        <taxon>Eukaryota</taxon>
        <taxon>Fungi</taxon>
        <taxon>Dikarya</taxon>
        <taxon>Basidiomycota</taxon>
        <taxon>Agaricomycotina</taxon>
        <taxon>Tremellomycetes</taxon>
        <taxon>Tremellales</taxon>
        <taxon>Cryptococcaceae</taxon>
        <taxon>Kwoniella</taxon>
    </lineage>
</organism>
<evidence type="ECO:0000313" key="9">
    <source>
        <dbReference type="Proteomes" id="UP001388673"/>
    </source>
</evidence>
<dbReference type="AlphaFoldDB" id="A0AAW0Z3I2"/>
<dbReference type="PANTHER" id="PTHR47338">
    <property type="entry name" value="ZN(II)2CYS6 TRANSCRIPTION FACTOR (EUROFUNG)-RELATED"/>
    <property type="match status" value="1"/>
</dbReference>
<feature type="compositionally biased region" description="Polar residues" evidence="6">
    <location>
        <begin position="36"/>
        <end position="52"/>
    </location>
</feature>
<comment type="caution">
    <text evidence="8">The sequence shown here is derived from an EMBL/GenBank/DDBJ whole genome shotgun (WGS) entry which is preliminary data.</text>
</comment>
<feature type="region of interest" description="Disordered" evidence="6">
    <location>
        <begin position="646"/>
        <end position="665"/>
    </location>
</feature>
<dbReference type="CDD" id="cd12148">
    <property type="entry name" value="fungal_TF_MHR"/>
    <property type="match status" value="1"/>
</dbReference>
<dbReference type="Gene3D" id="4.10.240.10">
    <property type="entry name" value="Zn(2)-C6 fungal-type DNA-binding domain"/>
    <property type="match status" value="1"/>
</dbReference>
<feature type="region of interest" description="Disordered" evidence="6">
    <location>
        <begin position="1"/>
        <end position="81"/>
    </location>
</feature>
<dbReference type="KEGG" id="kne:92179150"/>
<evidence type="ECO:0000256" key="4">
    <source>
        <dbReference type="ARBA" id="ARBA00023163"/>
    </source>
</evidence>
<accession>A0AAW0Z3I2</accession>
<dbReference type="InterPro" id="IPR036864">
    <property type="entry name" value="Zn2-C6_fun-type_DNA-bd_sf"/>
</dbReference>
<reference evidence="8 9" key="1">
    <citation type="journal article" date="2024" name="bioRxiv">
        <title>Comparative genomics of Cryptococcus and Kwoniella reveals pathogenesis evolution and contrasting karyotype dynamics via intercentromeric recombination or chromosome fusion.</title>
        <authorList>
            <person name="Coelho M.A."/>
            <person name="David-Palma M."/>
            <person name="Shea T."/>
            <person name="Bowers K."/>
            <person name="McGinley-Smith S."/>
            <person name="Mohammad A.W."/>
            <person name="Gnirke A."/>
            <person name="Yurkov A.M."/>
            <person name="Nowrousian M."/>
            <person name="Sun S."/>
            <person name="Cuomo C.A."/>
            <person name="Heitman J."/>
        </authorList>
    </citation>
    <scope>NUCLEOTIDE SEQUENCE [LARGE SCALE GENOMIC DNA]</scope>
    <source>
        <strain evidence="8 9">CBS 13917</strain>
    </source>
</reference>
<dbReference type="InterPro" id="IPR050815">
    <property type="entry name" value="TF_fung"/>
</dbReference>
<dbReference type="Proteomes" id="UP001388673">
    <property type="component" value="Unassembled WGS sequence"/>
</dbReference>
<dbReference type="PROSITE" id="PS50048">
    <property type="entry name" value="ZN2_CY6_FUNGAL_2"/>
    <property type="match status" value="1"/>
</dbReference>
<dbReference type="SUPFAM" id="SSF57701">
    <property type="entry name" value="Zn2/Cys6 DNA-binding domain"/>
    <property type="match status" value="1"/>
</dbReference>
<protein>
    <recommendedName>
        <fullName evidence="7">Zn(2)-C6 fungal-type domain-containing protein</fullName>
    </recommendedName>
</protein>
<dbReference type="GO" id="GO:0000981">
    <property type="term" value="F:DNA-binding transcription factor activity, RNA polymerase II-specific"/>
    <property type="evidence" value="ECO:0007669"/>
    <property type="project" value="InterPro"/>
</dbReference>
<dbReference type="SMART" id="SM00066">
    <property type="entry name" value="GAL4"/>
    <property type="match status" value="1"/>
</dbReference>
<dbReference type="InterPro" id="IPR001138">
    <property type="entry name" value="Zn2Cys6_DnaBD"/>
</dbReference>
<proteinExistence type="predicted"/>
<dbReference type="GO" id="GO:0005634">
    <property type="term" value="C:nucleus"/>
    <property type="evidence" value="ECO:0007669"/>
    <property type="project" value="UniProtKB-SubCell"/>
</dbReference>
<evidence type="ECO:0000256" key="1">
    <source>
        <dbReference type="ARBA" id="ARBA00004123"/>
    </source>
</evidence>
<dbReference type="GO" id="GO:0008270">
    <property type="term" value="F:zinc ion binding"/>
    <property type="evidence" value="ECO:0007669"/>
    <property type="project" value="InterPro"/>
</dbReference>
<evidence type="ECO:0000256" key="5">
    <source>
        <dbReference type="ARBA" id="ARBA00023242"/>
    </source>
</evidence>
<evidence type="ECO:0000256" key="6">
    <source>
        <dbReference type="SAM" id="MobiDB-lite"/>
    </source>
</evidence>
<dbReference type="GeneID" id="92179150"/>
<keyword evidence="2" id="KW-0479">Metal-binding</keyword>
<keyword evidence="5" id="KW-0539">Nucleus</keyword>
<evidence type="ECO:0000256" key="3">
    <source>
        <dbReference type="ARBA" id="ARBA00023015"/>
    </source>
</evidence>
<comment type="subcellular location">
    <subcellularLocation>
        <location evidence="1">Nucleus</location>
    </subcellularLocation>
</comment>